<protein>
    <submittedName>
        <fullName evidence="2">Uncharacterized protein</fullName>
    </submittedName>
</protein>
<dbReference type="InterPro" id="IPR018247">
    <property type="entry name" value="EF_Hand_1_Ca_BS"/>
</dbReference>
<accession>A0A0F9IHY0</accession>
<reference evidence="2" key="1">
    <citation type="journal article" date="2015" name="Nature">
        <title>Complex archaea that bridge the gap between prokaryotes and eukaryotes.</title>
        <authorList>
            <person name="Spang A."/>
            <person name="Saw J.H."/>
            <person name="Jorgensen S.L."/>
            <person name="Zaremba-Niedzwiedzka K."/>
            <person name="Martijn J."/>
            <person name="Lind A.E."/>
            <person name="van Eijk R."/>
            <person name="Schleper C."/>
            <person name="Guy L."/>
            <person name="Ettema T.J."/>
        </authorList>
    </citation>
    <scope>NUCLEOTIDE SEQUENCE</scope>
</reference>
<feature type="transmembrane region" description="Helical" evidence="1">
    <location>
        <begin position="6"/>
        <end position="23"/>
    </location>
</feature>
<dbReference type="AlphaFoldDB" id="A0A0F9IHY0"/>
<proteinExistence type="predicted"/>
<dbReference type="EMBL" id="LAZR01012368">
    <property type="protein sequence ID" value="KKM27196.1"/>
    <property type="molecule type" value="Genomic_DNA"/>
</dbReference>
<evidence type="ECO:0000256" key="1">
    <source>
        <dbReference type="SAM" id="Phobius"/>
    </source>
</evidence>
<name>A0A0F9IHY0_9ZZZZ</name>
<keyword evidence="1" id="KW-1133">Transmembrane helix</keyword>
<keyword evidence="1" id="KW-0812">Transmembrane</keyword>
<evidence type="ECO:0000313" key="2">
    <source>
        <dbReference type="EMBL" id="KKM27196.1"/>
    </source>
</evidence>
<organism evidence="2">
    <name type="scientific">marine sediment metagenome</name>
    <dbReference type="NCBI Taxonomy" id="412755"/>
    <lineage>
        <taxon>unclassified sequences</taxon>
        <taxon>metagenomes</taxon>
        <taxon>ecological metagenomes</taxon>
    </lineage>
</organism>
<gene>
    <name evidence="2" type="ORF">LCGC14_1577140</name>
</gene>
<keyword evidence="1" id="KW-0472">Membrane</keyword>
<dbReference type="PROSITE" id="PS00018">
    <property type="entry name" value="EF_HAND_1"/>
    <property type="match status" value="1"/>
</dbReference>
<sequence>MNIGLTIGGYVVAAILGLFLLSANKRIGELETKLDVQVQETREAADANDSNILTIVELVEANRRLAAARKADAERSKQEIVLRDMALIVAQGVAEQERRKRLEILKSTENCDTYASLVVADICPAFALELRERSRAPGSY</sequence>
<comment type="caution">
    <text evidence="2">The sequence shown here is derived from an EMBL/GenBank/DDBJ whole genome shotgun (WGS) entry which is preliminary data.</text>
</comment>